<reference evidence="1" key="2">
    <citation type="journal article" date="2015" name="Data Brief">
        <title>Shoot transcriptome of the giant reed, Arundo donax.</title>
        <authorList>
            <person name="Barrero R.A."/>
            <person name="Guerrero F.D."/>
            <person name="Moolhuijzen P."/>
            <person name="Goolsby J.A."/>
            <person name="Tidwell J."/>
            <person name="Bellgard S.E."/>
            <person name="Bellgard M.I."/>
        </authorList>
    </citation>
    <scope>NUCLEOTIDE SEQUENCE</scope>
    <source>
        <tissue evidence="1">Shoot tissue taken approximately 20 cm above the soil surface</tissue>
    </source>
</reference>
<reference evidence="1" key="1">
    <citation type="submission" date="2014-09" db="EMBL/GenBank/DDBJ databases">
        <authorList>
            <person name="Magalhaes I.L.F."/>
            <person name="Oliveira U."/>
            <person name="Santos F.R."/>
            <person name="Vidigal T.H.D.A."/>
            <person name="Brescovit A.D."/>
            <person name="Santos A.J."/>
        </authorList>
    </citation>
    <scope>NUCLEOTIDE SEQUENCE</scope>
    <source>
        <tissue evidence="1">Shoot tissue taken approximately 20 cm above the soil surface</tissue>
    </source>
</reference>
<accession>A0A0A9CJE5</accession>
<dbReference type="EMBL" id="GBRH01226288">
    <property type="protein sequence ID" value="JAD71607.1"/>
    <property type="molecule type" value="Transcribed_RNA"/>
</dbReference>
<organism evidence="1">
    <name type="scientific">Arundo donax</name>
    <name type="common">Giant reed</name>
    <name type="synonym">Donax arundinaceus</name>
    <dbReference type="NCBI Taxonomy" id="35708"/>
    <lineage>
        <taxon>Eukaryota</taxon>
        <taxon>Viridiplantae</taxon>
        <taxon>Streptophyta</taxon>
        <taxon>Embryophyta</taxon>
        <taxon>Tracheophyta</taxon>
        <taxon>Spermatophyta</taxon>
        <taxon>Magnoliopsida</taxon>
        <taxon>Liliopsida</taxon>
        <taxon>Poales</taxon>
        <taxon>Poaceae</taxon>
        <taxon>PACMAD clade</taxon>
        <taxon>Arundinoideae</taxon>
        <taxon>Arundineae</taxon>
        <taxon>Arundo</taxon>
    </lineage>
</organism>
<proteinExistence type="predicted"/>
<name>A0A0A9CJE5_ARUDO</name>
<evidence type="ECO:0000313" key="1">
    <source>
        <dbReference type="EMBL" id="JAD71607.1"/>
    </source>
</evidence>
<sequence length="9" mass="1028">MVALLRARV</sequence>
<protein>
    <submittedName>
        <fullName evidence="1">Uncharacterized protein</fullName>
    </submittedName>
</protein>